<proteinExistence type="predicted"/>
<dbReference type="AlphaFoldDB" id="A0AA39MIZ3"/>
<reference evidence="1" key="1">
    <citation type="submission" date="2023-06" db="EMBL/GenBank/DDBJ databases">
        <authorList>
            <consortium name="Lawrence Berkeley National Laboratory"/>
            <person name="Ahrendt S."/>
            <person name="Sahu N."/>
            <person name="Indic B."/>
            <person name="Wong-Bajracharya J."/>
            <person name="Merenyi Z."/>
            <person name="Ke H.-M."/>
            <person name="Monk M."/>
            <person name="Kocsube S."/>
            <person name="Drula E."/>
            <person name="Lipzen A."/>
            <person name="Balint B."/>
            <person name="Henrissat B."/>
            <person name="Andreopoulos B."/>
            <person name="Martin F.M."/>
            <person name="Harder C.B."/>
            <person name="Rigling D."/>
            <person name="Ford K.L."/>
            <person name="Foster G.D."/>
            <person name="Pangilinan J."/>
            <person name="Papanicolaou A."/>
            <person name="Barry K."/>
            <person name="LaButti K."/>
            <person name="Viragh M."/>
            <person name="Koriabine M."/>
            <person name="Yan M."/>
            <person name="Riley R."/>
            <person name="Champramary S."/>
            <person name="Plett K.L."/>
            <person name="Tsai I.J."/>
            <person name="Slot J."/>
            <person name="Sipos G."/>
            <person name="Plett J."/>
            <person name="Nagy L.G."/>
            <person name="Grigoriev I.V."/>
        </authorList>
    </citation>
    <scope>NUCLEOTIDE SEQUENCE</scope>
    <source>
        <strain evidence="1">FPL87.14</strain>
    </source>
</reference>
<protein>
    <submittedName>
        <fullName evidence="1">Uncharacterized protein</fullName>
    </submittedName>
</protein>
<accession>A0AA39MIZ3</accession>
<feature type="non-terminal residue" evidence="1">
    <location>
        <position position="80"/>
    </location>
</feature>
<dbReference type="EMBL" id="JAUEPT010000057">
    <property type="protein sequence ID" value="KAK0436097.1"/>
    <property type="molecule type" value="Genomic_DNA"/>
</dbReference>
<gene>
    <name evidence="1" type="ORF">EV421DRAFT_1658401</name>
</gene>
<name>A0AA39MIZ3_9AGAR</name>
<sequence>MVAIELTLLTLKAAGFNSCHIILCSDNQGVVRALQAGYSRGAPQNDILQQIVTIMQDERIWLMVDWISMKDNLADKPSRG</sequence>
<keyword evidence="2" id="KW-1185">Reference proteome</keyword>
<dbReference type="Proteomes" id="UP001175226">
    <property type="component" value="Unassembled WGS sequence"/>
</dbReference>
<organism evidence="1 2">
    <name type="scientific">Armillaria borealis</name>
    <dbReference type="NCBI Taxonomy" id="47425"/>
    <lineage>
        <taxon>Eukaryota</taxon>
        <taxon>Fungi</taxon>
        <taxon>Dikarya</taxon>
        <taxon>Basidiomycota</taxon>
        <taxon>Agaricomycotina</taxon>
        <taxon>Agaricomycetes</taxon>
        <taxon>Agaricomycetidae</taxon>
        <taxon>Agaricales</taxon>
        <taxon>Marasmiineae</taxon>
        <taxon>Physalacriaceae</taxon>
        <taxon>Armillaria</taxon>
    </lineage>
</organism>
<evidence type="ECO:0000313" key="1">
    <source>
        <dbReference type="EMBL" id="KAK0436097.1"/>
    </source>
</evidence>
<comment type="caution">
    <text evidence="1">The sequence shown here is derived from an EMBL/GenBank/DDBJ whole genome shotgun (WGS) entry which is preliminary data.</text>
</comment>
<evidence type="ECO:0000313" key="2">
    <source>
        <dbReference type="Proteomes" id="UP001175226"/>
    </source>
</evidence>